<evidence type="ECO:0000313" key="3">
    <source>
        <dbReference type="Proteomes" id="UP000182334"/>
    </source>
</evidence>
<protein>
    <submittedName>
        <fullName evidence="2">CIC11C00000001439</fullName>
    </submittedName>
</protein>
<dbReference type="GO" id="GO:0042274">
    <property type="term" value="P:ribosomal small subunit biogenesis"/>
    <property type="evidence" value="ECO:0007669"/>
    <property type="project" value="InterPro"/>
</dbReference>
<dbReference type="GO" id="GO:0030686">
    <property type="term" value="C:90S preribosome"/>
    <property type="evidence" value="ECO:0007669"/>
    <property type="project" value="InterPro"/>
</dbReference>
<name>A0A1L0CTS4_9ASCO</name>
<dbReference type="InterPro" id="IPR022592">
    <property type="entry name" value="Nucleolar_19"/>
</dbReference>
<sequence>MSKVNRRKEIKEKEALQLKFQLALSQNTKNVLNWLPTLQSAKNDHNDVLTADRQLFLDLPIVASGTGLSDLEKSDQNSTVGDFLGSDGTPKNVKPESRKDIRNGSKAMAALMNRMRSDSRKQVREYGQDRVHKNKLRLLEEVKKNQANMKRTKQVEEEDSDEEQLKQSQIGAKKTARMEFGKGKKRPF</sequence>
<evidence type="ECO:0000256" key="1">
    <source>
        <dbReference type="SAM" id="MobiDB-lite"/>
    </source>
</evidence>
<organism evidence="2 3">
    <name type="scientific">Sungouiella intermedia</name>
    <dbReference type="NCBI Taxonomy" id="45354"/>
    <lineage>
        <taxon>Eukaryota</taxon>
        <taxon>Fungi</taxon>
        <taxon>Dikarya</taxon>
        <taxon>Ascomycota</taxon>
        <taxon>Saccharomycotina</taxon>
        <taxon>Pichiomycetes</taxon>
        <taxon>Metschnikowiaceae</taxon>
        <taxon>Sungouiella</taxon>
    </lineage>
</organism>
<dbReference type="Pfam" id="PF10863">
    <property type="entry name" value="NOP19"/>
    <property type="match status" value="1"/>
</dbReference>
<dbReference type="Proteomes" id="UP000182334">
    <property type="component" value="Chromosome I"/>
</dbReference>
<gene>
    <name evidence="2" type="ORF">SAMEA4029010_CIC11G00000001439</name>
</gene>
<dbReference type="STRING" id="45354.A0A1L0CTS4"/>
<keyword evidence="3" id="KW-1185">Reference proteome</keyword>
<feature type="region of interest" description="Disordered" evidence="1">
    <location>
        <begin position="143"/>
        <end position="188"/>
    </location>
</feature>
<feature type="region of interest" description="Disordered" evidence="1">
    <location>
        <begin position="67"/>
        <end position="100"/>
    </location>
</feature>
<dbReference type="OrthoDB" id="4068385at2759"/>
<accession>A0A1L0CTS4</accession>
<dbReference type="EMBL" id="LT635756">
    <property type="protein sequence ID" value="SGZ46930.1"/>
    <property type="molecule type" value="Genomic_DNA"/>
</dbReference>
<evidence type="ECO:0000313" key="2">
    <source>
        <dbReference type="EMBL" id="SGZ46930.1"/>
    </source>
</evidence>
<dbReference type="AlphaFoldDB" id="A0A1L0CTS4"/>
<reference evidence="2 3" key="1">
    <citation type="submission" date="2016-10" db="EMBL/GenBank/DDBJ databases">
        <authorList>
            <person name="de Groot N.N."/>
        </authorList>
    </citation>
    <scope>NUCLEOTIDE SEQUENCE [LARGE SCALE GENOMIC DNA]</scope>
    <source>
        <strain evidence="2 3">CBS 141442</strain>
    </source>
</reference>
<proteinExistence type="predicted"/>